<feature type="signal peptide" evidence="1">
    <location>
        <begin position="1"/>
        <end position="19"/>
    </location>
</feature>
<evidence type="ECO:0000313" key="3">
    <source>
        <dbReference type="Proteomes" id="UP000591131"/>
    </source>
</evidence>
<comment type="caution">
    <text evidence="2">The sequence shown here is derived from an EMBL/GenBank/DDBJ whole genome shotgun (WGS) entry which is preliminary data.</text>
</comment>
<name>A0A7J6M874_PERCH</name>
<keyword evidence="1" id="KW-0732">Signal</keyword>
<evidence type="ECO:0000313" key="2">
    <source>
        <dbReference type="EMBL" id="KAF4667667.1"/>
    </source>
</evidence>
<feature type="chain" id="PRO_5029821426" evidence="1">
    <location>
        <begin position="20"/>
        <end position="255"/>
    </location>
</feature>
<accession>A0A7J6M874</accession>
<sequence length="255" mass="29296">MWNHMLLSVFLELFVVSYSETGIPGGEYCAKVYGPYVSKVLSSPSGTVSLYFASQTTTISISDVAYRLDESTGLIKMDIEALRYGARRFPFIAHLWNMRYDSIKNEVQVFSSAAAESIAFEARCKFGTHPLRAPRPEGLIHKPLPHKQFCISPRHGMYGRFTFMGYAGFNAEFRLNSTTISLYHVKYRTKGPNIRGIRKIRYEIPEHLPELSEFPHLGYYFRLRYNITAETMFIFGPPFGSRMEMTSEHCRLHSI</sequence>
<proteinExistence type="predicted"/>
<keyword evidence="3" id="KW-1185">Reference proteome</keyword>
<protein>
    <submittedName>
        <fullName evidence="2">Uncharacterized protein</fullName>
    </submittedName>
</protein>
<dbReference type="EMBL" id="JAAPAO010000206">
    <property type="protein sequence ID" value="KAF4667667.1"/>
    <property type="molecule type" value="Genomic_DNA"/>
</dbReference>
<organism evidence="2 3">
    <name type="scientific">Perkinsus chesapeaki</name>
    <name type="common">Clam parasite</name>
    <name type="synonym">Perkinsus andrewsi</name>
    <dbReference type="NCBI Taxonomy" id="330153"/>
    <lineage>
        <taxon>Eukaryota</taxon>
        <taxon>Sar</taxon>
        <taxon>Alveolata</taxon>
        <taxon>Perkinsozoa</taxon>
        <taxon>Perkinsea</taxon>
        <taxon>Perkinsida</taxon>
        <taxon>Perkinsidae</taxon>
        <taxon>Perkinsus</taxon>
    </lineage>
</organism>
<reference evidence="2 3" key="1">
    <citation type="submission" date="2020-04" db="EMBL/GenBank/DDBJ databases">
        <title>Perkinsus chesapeaki whole genome sequence.</title>
        <authorList>
            <person name="Bogema D.R."/>
        </authorList>
    </citation>
    <scope>NUCLEOTIDE SEQUENCE [LARGE SCALE GENOMIC DNA]</scope>
    <source>
        <strain evidence="2">ATCC PRA-425</strain>
    </source>
</reference>
<evidence type="ECO:0000256" key="1">
    <source>
        <dbReference type="SAM" id="SignalP"/>
    </source>
</evidence>
<dbReference type="AlphaFoldDB" id="A0A7J6M874"/>
<gene>
    <name evidence="2" type="ORF">FOL47_003440</name>
</gene>
<dbReference type="Proteomes" id="UP000591131">
    <property type="component" value="Unassembled WGS sequence"/>
</dbReference>